<feature type="signal peptide" evidence="1">
    <location>
        <begin position="1"/>
        <end position="20"/>
    </location>
</feature>
<dbReference type="Proteomes" id="UP000237423">
    <property type="component" value="Unassembled WGS sequence"/>
</dbReference>
<evidence type="ECO:0000256" key="1">
    <source>
        <dbReference type="SAM" id="SignalP"/>
    </source>
</evidence>
<name>A0A1Z4C0M4_9GAMM</name>
<dbReference type="EMBL" id="PGFZ01000002">
    <property type="protein sequence ID" value="POZ52779.1"/>
    <property type="molecule type" value="Genomic_DNA"/>
</dbReference>
<accession>A0A1Z4C0M4</accession>
<keyword evidence="1" id="KW-0732">Signal</keyword>
<evidence type="ECO:0000313" key="2">
    <source>
        <dbReference type="EMBL" id="ASF47061.1"/>
    </source>
</evidence>
<dbReference type="AlphaFoldDB" id="A0A1Z4C0M4"/>
<evidence type="ECO:0000313" key="3">
    <source>
        <dbReference type="EMBL" id="POZ52779.1"/>
    </source>
</evidence>
<evidence type="ECO:0008006" key="6">
    <source>
        <dbReference type="Google" id="ProtNLM"/>
    </source>
</evidence>
<dbReference type="Proteomes" id="UP000197019">
    <property type="component" value="Chromosome"/>
</dbReference>
<reference evidence="3 5" key="2">
    <citation type="submission" date="2017-11" db="EMBL/GenBank/DDBJ databases">
        <title>Draft Genome Sequence of Methylobacter psychrotolerans Sph1T, an Obligate Methanotroph from Low-Temperature Environments.</title>
        <authorList>
            <person name="Oshkin I.Y."/>
            <person name="Miroshnikov K."/>
            <person name="Belova S.E."/>
            <person name="Korzhenkov A."/>
            <person name="Toshchakov S.V."/>
            <person name="Dedysh S.N."/>
        </authorList>
    </citation>
    <scope>NUCLEOTIDE SEQUENCE [LARGE SCALE GENOMIC DNA]</scope>
    <source>
        <strain evidence="3 5">Sph1</strain>
    </source>
</reference>
<evidence type="ECO:0000313" key="4">
    <source>
        <dbReference type="Proteomes" id="UP000197019"/>
    </source>
</evidence>
<proteinExistence type="predicted"/>
<gene>
    <name evidence="3" type="ORF">AADEFJLK_01386</name>
    <name evidence="2" type="ORF">CEK71_13810</name>
</gene>
<dbReference type="EMBL" id="CP022129">
    <property type="protein sequence ID" value="ASF47061.1"/>
    <property type="molecule type" value="Genomic_DNA"/>
</dbReference>
<dbReference type="OrthoDB" id="5572492at2"/>
<protein>
    <recommendedName>
        <fullName evidence="6">Copper-binding protein</fullName>
    </recommendedName>
</protein>
<dbReference type="RefSeq" id="WP_088619933.1">
    <property type="nucleotide sequence ID" value="NZ_CP022129.1"/>
</dbReference>
<keyword evidence="4" id="KW-1185">Reference proteome</keyword>
<sequence>MYKMMTVAFMALLAMGTAQATEHHSGHGGGAMGGGGGGGACMKPKLAKFFPENMATAAPESEISFVVININHPDQIEVTIKGIEVEAQAEFKDPFYLVKAKLPASLRNTVARINVKVNAKSPHCENTAGWLVKISE</sequence>
<evidence type="ECO:0000313" key="5">
    <source>
        <dbReference type="Proteomes" id="UP000237423"/>
    </source>
</evidence>
<dbReference type="KEGG" id="mpsy:CEK71_13810"/>
<organism evidence="2 4">
    <name type="scientific">Methylovulum psychrotolerans</name>
    <dbReference type="NCBI Taxonomy" id="1704499"/>
    <lineage>
        <taxon>Bacteria</taxon>
        <taxon>Pseudomonadati</taxon>
        <taxon>Pseudomonadota</taxon>
        <taxon>Gammaproteobacteria</taxon>
        <taxon>Methylococcales</taxon>
        <taxon>Methylococcaceae</taxon>
        <taxon>Methylovulum</taxon>
    </lineage>
</organism>
<feature type="chain" id="PRO_5036313113" description="Copper-binding protein" evidence="1">
    <location>
        <begin position="21"/>
        <end position="136"/>
    </location>
</feature>
<reference evidence="2 4" key="1">
    <citation type="submission" date="2017-06" db="EMBL/GenBank/DDBJ databases">
        <title>Genome Sequencing of the methanotroph Methylovulum psychrotolerants str. HV10-M2 isolated from a high-altitude environment.</title>
        <authorList>
            <person name="Mateos-Rivera A."/>
        </authorList>
    </citation>
    <scope>NUCLEOTIDE SEQUENCE [LARGE SCALE GENOMIC DNA]</scope>
    <source>
        <strain evidence="2 4">HV10_M2</strain>
    </source>
</reference>